<dbReference type="SUPFAM" id="SSF48652">
    <property type="entry name" value="Tetraspanin"/>
    <property type="match status" value="1"/>
</dbReference>
<gene>
    <name evidence="7" type="ORF">BIW11_11796</name>
</gene>
<dbReference type="InParanoid" id="A0A1V9XA33"/>
<evidence type="ECO:0000256" key="5">
    <source>
        <dbReference type="ARBA" id="ARBA00023136"/>
    </source>
</evidence>
<dbReference type="InterPro" id="IPR018499">
    <property type="entry name" value="Tetraspanin/Peripherin"/>
</dbReference>
<dbReference type="GO" id="GO:0005886">
    <property type="term" value="C:plasma membrane"/>
    <property type="evidence" value="ECO:0007669"/>
    <property type="project" value="TreeGrafter"/>
</dbReference>
<dbReference type="Proteomes" id="UP000192247">
    <property type="component" value="Unassembled WGS sequence"/>
</dbReference>
<dbReference type="EMBL" id="MNPL01018395">
    <property type="protein sequence ID" value="OQR70182.1"/>
    <property type="molecule type" value="Genomic_DNA"/>
</dbReference>
<dbReference type="PANTHER" id="PTHR19282:SF544">
    <property type="entry name" value="TETRASPANIN"/>
    <property type="match status" value="1"/>
</dbReference>
<name>A0A1V9XA33_9ACAR</name>
<organism evidence="7 8">
    <name type="scientific">Tropilaelaps mercedesae</name>
    <dbReference type="NCBI Taxonomy" id="418985"/>
    <lineage>
        <taxon>Eukaryota</taxon>
        <taxon>Metazoa</taxon>
        <taxon>Ecdysozoa</taxon>
        <taxon>Arthropoda</taxon>
        <taxon>Chelicerata</taxon>
        <taxon>Arachnida</taxon>
        <taxon>Acari</taxon>
        <taxon>Parasitiformes</taxon>
        <taxon>Mesostigmata</taxon>
        <taxon>Gamasina</taxon>
        <taxon>Dermanyssoidea</taxon>
        <taxon>Laelapidae</taxon>
        <taxon>Tropilaelaps</taxon>
    </lineage>
</organism>
<dbReference type="InterPro" id="IPR000301">
    <property type="entry name" value="Tetraspanin_animals"/>
</dbReference>
<dbReference type="STRING" id="418985.A0A1V9XA33"/>
<proteinExistence type="inferred from homology"/>
<dbReference type="PANTHER" id="PTHR19282">
    <property type="entry name" value="TETRASPANIN"/>
    <property type="match status" value="1"/>
</dbReference>
<dbReference type="Pfam" id="PF00335">
    <property type="entry name" value="Tetraspanin"/>
    <property type="match status" value="1"/>
</dbReference>
<feature type="transmembrane region" description="Helical" evidence="6">
    <location>
        <begin position="192"/>
        <end position="214"/>
    </location>
</feature>
<keyword evidence="4 6" id="KW-1133">Transmembrane helix</keyword>
<dbReference type="PRINTS" id="PR00259">
    <property type="entry name" value="TMFOUR"/>
</dbReference>
<keyword evidence="3 6" id="KW-0812">Transmembrane</keyword>
<reference evidence="7 8" key="1">
    <citation type="journal article" date="2017" name="Gigascience">
        <title>Draft genome of the honey bee ectoparasitic mite, Tropilaelaps mercedesae, is shaped by the parasitic life history.</title>
        <authorList>
            <person name="Dong X."/>
            <person name="Armstrong S.D."/>
            <person name="Xia D."/>
            <person name="Makepeace B.L."/>
            <person name="Darby A.C."/>
            <person name="Kadowaki T."/>
        </authorList>
    </citation>
    <scope>NUCLEOTIDE SEQUENCE [LARGE SCALE GENOMIC DNA]</scope>
    <source>
        <strain evidence="7">Wuxi-XJTLU</strain>
    </source>
</reference>
<evidence type="ECO:0000256" key="6">
    <source>
        <dbReference type="RuleBase" id="RU361218"/>
    </source>
</evidence>
<comment type="caution">
    <text evidence="7">The sequence shown here is derived from an EMBL/GenBank/DDBJ whole genome shotgun (WGS) entry which is preliminary data.</text>
</comment>
<sequence length="242" mass="27290">SCSLQISGLILACLGVSELRSLEHSTRVHLLATYLLLTAAGLVILVCLLGCFAICRLHRGMLAWYGGFLVMILFLEAACGILCFFSYGYVKAELRSQFRSLFLDEYGRNDLTTYRINMLQRKLKCCGVDGFEDWAYSQWRKDNSGKSFVNVVPTACCKTWSHLCGKWDIPNNIYYDGCTEVIAQRIAQNLSYIAGLGAGICFVQFLGIALTCALHAKLKYFEVANYSAYSVSRHKYHFYDYS</sequence>
<keyword evidence="5 6" id="KW-0472">Membrane</keyword>
<feature type="transmembrane region" description="Helical" evidence="6">
    <location>
        <begin position="62"/>
        <end position="90"/>
    </location>
</feature>
<comment type="similarity">
    <text evidence="2 6">Belongs to the tetraspanin (TM4SF) family.</text>
</comment>
<evidence type="ECO:0000313" key="7">
    <source>
        <dbReference type="EMBL" id="OQR70182.1"/>
    </source>
</evidence>
<dbReference type="PIRSF" id="PIRSF002419">
    <property type="entry name" value="Tetraspanin"/>
    <property type="match status" value="1"/>
</dbReference>
<comment type="subcellular location">
    <subcellularLocation>
        <location evidence="1 6">Membrane</location>
        <topology evidence="1 6">Multi-pass membrane protein</topology>
    </subcellularLocation>
</comment>
<evidence type="ECO:0000256" key="4">
    <source>
        <dbReference type="ARBA" id="ARBA00022989"/>
    </source>
</evidence>
<dbReference type="AlphaFoldDB" id="A0A1V9XA33"/>
<evidence type="ECO:0000256" key="2">
    <source>
        <dbReference type="ARBA" id="ARBA00006840"/>
    </source>
</evidence>
<feature type="transmembrane region" description="Helical" evidence="6">
    <location>
        <begin position="31"/>
        <end position="55"/>
    </location>
</feature>
<dbReference type="OrthoDB" id="9972904at2759"/>
<evidence type="ECO:0000313" key="8">
    <source>
        <dbReference type="Proteomes" id="UP000192247"/>
    </source>
</evidence>
<accession>A0A1V9XA33</accession>
<dbReference type="InterPro" id="IPR008952">
    <property type="entry name" value="Tetraspanin_EC2_sf"/>
</dbReference>
<evidence type="ECO:0000256" key="1">
    <source>
        <dbReference type="ARBA" id="ARBA00004141"/>
    </source>
</evidence>
<evidence type="ECO:0000256" key="3">
    <source>
        <dbReference type="ARBA" id="ARBA00022692"/>
    </source>
</evidence>
<comment type="caution">
    <text evidence="6">Lacks conserved residue(s) required for the propagation of feature annotation.</text>
</comment>
<protein>
    <recommendedName>
        <fullName evidence="6">Tetraspanin</fullName>
    </recommendedName>
</protein>
<dbReference type="Gene3D" id="1.10.1450.10">
    <property type="entry name" value="Tetraspanin"/>
    <property type="match status" value="1"/>
</dbReference>
<keyword evidence="8" id="KW-1185">Reference proteome</keyword>
<feature type="non-terminal residue" evidence="7">
    <location>
        <position position="1"/>
    </location>
</feature>